<accession>A0ABT2ZJ21</accession>
<feature type="transmembrane region" description="Helical" evidence="1">
    <location>
        <begin position="20"/>
        <end position="38"/>
    </location>
</feature>
<keyword evidence="3" id="KW-1185">Reference proteome</keyword>
<organism evidence="2 3">
    <name type="scientific">Albidovulum litorale</name>
    <dbReference type="NCBI Taxonomy" id="2984134"/>
    <lineage>
        <taxon>Bacteria</taxon>
        <taxon>Pseudomonadati</taxon>
        <taxon>Pseudomonadota</taxon>
        <taxon>Alphaproteobacteria</taxon>
        <taxon>Rhodobacterales</taxon>
        <taxon>Paracoccaceae</taxon>
        <taxon>Albidovulum</taxon>
    </lineage>
</organism>
<name>A0ABT2ZJ21_9RHOB</name>
<dbReference type="EMBL" id="JAOWKZ010000001">
    <property type="protein sequence ID" value="MCV2871038.1"/>
    <property type="molecule type" value="Genomic_DNA"/>
</dbReference>
<dbReference type="Proteomes" id="UP001652564">
    <property type="component" value="Unassembled WGS sequence"/>
</dbReference>
<feature type="transmembrane region" description="Helical" evidence="1">
    <location>
        <begin position="44"/>
        <end position="65"/>
    </location>
</feature>
<proteinExistence type="predicted"/>
<keyword evidence="1" id="KW-0812">Transmembrane</keyword>
<sequence>MTPDQRNYLSMERSTHYFGIMRTTIFTFAGLAALIHLGPDGYSAPLLMLVIATTAYGVLAGGTSLDDLIALRDDMDDEMKATHYGKGLAARNIPMLKNISAGLLGLIGLAEVLAILI</sequence>
<evidence type="ECO:0000313" key="3">
    <source>
        <dbReference type="Proteomes" id="UP001652564"/>
    </source>
</evidence>
<keyword evidence="1" id="KW-1133">Transmembrane helix</keyword>
<keyword evidence="1" id="KW-0472">Membrane</keyword>
<evidence type="ECO:0000313" key="2">
    <source>
        <dbReference type="EMBL" id="MCV2871038.1"/>
    </source>
</evidence>
<comment type="caution">
    <text evidence="2">The sequence shown here is derived from an EMBL/GenBank/DDBJ whole genome shotgun (WGS) entry which is preliminary data.</text>
</comment>
<gene>
    <name evidence="2" type="ORF">OEZ71_01885</name>
</gene>
<reference evidence="2 3" key="1">
    <citation type="submission" date="2022-10" db="EMBL/GenBank/DDBJ databases">
        <title>Defluviimonas sp. nov., isolated from ocean surface sediments.</title>
        <authorList>
            <person name="He W."/>
            <person name="Wang L."/>
            <person name="Zhang D.-F."/>
        </authorList>
    </citation>
    <scope>NUCLEOTIDE SEQUENCE [LARGE SCALE GENOMIC DNA]</scope>
    <source>
        <strain evidence="2 3">WL0050</strain>
    </source>
</reference>
<dbReference type="RefSeq" id="WP_263738230.1">
    <property type="nucleotide sequence ID" value="NZ_JAOWKZ010000001.1"/>
</dbReference>
<protein>
    <submittedName>
        <fullName evidence="2">Uncharacterized protein</fullName>
    </submittedName>
</protein>
<evidence type="ECO:0000256" key="1">
    <source>
        <dbReference type="SAM" id="Phobius"/>
    </source>
</evidence>
<feature type="transmembrane region" description="Helical" evidence="1">
    <location>
        <begin position="96"/>
        <end position="116"/>
    </location>
</feature>